<evidence type="ECO:0000313" key="6">
    <source>
        <dbReference type="EMBL" id="OQS03944.1"/>
    </source>
</evidence>
<feature type="transmembrane region" description="Helical" evidence="5">
    <location>
        <begin position="1078"/>
        <end position="1100"/>
    </location>
</feature>
<evidence type="ECO:0000256" key="3">
    <source>
        <dbReference type="PROSITE-ProRule" id="PRU00023"/>
    </source>
</evidence>
<evidence type="ECO:0000256" key="1">
    <source>
        <dbReference type="ARBA" id="ARBA00022737"/>
    </source>
</evidence>
<evidence type="ECO:0000256" key="5">
    <source>
        <dbReference type="SAM" id="Phobius"/>
    </source>
</evidence>
<evidence type="ECO:0000256" key="4">
    <source>
        <dbReference type="SAM" id="Coils"/>
    </source>
</evidence>
<dbReference type="Gene3D" id="1.25.40.20">
    <property type="entry name" value="Ankyrin repeat-containing domain"/>
    <property type="match status" value="5"/>
</dbReference>
<feature type="repeat" description="ANK" evidence="3">
    <location>
        <begin position="144"/>
        <end position="177"/>
    </location>
</feature>
<dbReference type="PANTHER" id="PTHR24198">
    <property type="entry name" value="ANKYRIN REPEAT AND PROTEIN KINASE DOMAIN-CONTAINING PROTEIN"/>
    <property type="match status" value="1"/>
</dbReference>
<keyword evidence="4" id="KW-0175">Coiled coil</keyword>
<protein>
    <recommendedName>
        <fullName evidence="8">Ion transport domain-containing protein</fullName>
    </recommendedName>
</protein>
<feature type="repeat" description="ANK" evidence="3">
    <location>
        <begin position="793"/>
        <end position="825"/>
    </location>
</feature>
<dbReference type="OrthoDB" id="533508at2759"/>
<feature type="transmembrane region" description="Helical" evidence="5">
    <location>
        <begin position="1015"/>
        <end position="1039"/>
    </location>
</feature>
<organism evidence="6 7">
    <name type="scientific">Thraustotheca clavata</name>
    <dbReference type="NCBI Taxonomy" id="74557"/>
    <lineage>
        <taxon>Eukaryota</taxon>
        <taxon>Sar</taxon>
        <taxon>Stramenopiles</taxon>
        <taxon>Oomycota</taxon>
        <taxon>Saprolegniomycetes</taxon>
        <taxon>Saprolegniales</taxon>
        <taxon>Achlyaceae</taxon>
        <taxon>Thraustotheca</taxon>
    </lineage>
</organism>
<dbReference type="InterPro" id="IPR036770">
    <property type="entry name" value="Ankyrin_rpt-contain_sf"/>
</dbReference>
<accession>A0A1W0A100</accession>
<keyword evidence="5" id="KW-1133">Transmembrane helix</keyword>
<dbReference type="PROSITE" id="PS50297">
    <property type="entry name" value="ANK_REP_REGION"/>
    <property type="match status" value="4"/>
</dbReference>
<dbReference type="SUPFAM" id="SSF48403">
    <property type="entry name" value="Ankyrin repeat"/>
    <property type="match status" value="2"/>
</dbReference>
<dbReference type="PROSITE" id="PS50088">
    <property type="entry name" value="ANK_REPEAT"/>
    <property type="match status" value="4"/>
</dbReference>
<dbReference type="SMART" id="SM00248">
    <property type="entry name" value="ANK"/>
    <property type="match status" value="11"/>
</dbReference>
<dbReference type="PANTHER" id="PTHR24198:SF165">
    <property type="entry name" value="ANKYRIN REPEAT-CONTAINING PROTEIN-RELATED"/>
    <property type="match status" value="1"/>
</dbReference>
<feature type="coiled-coil region" evidence="4">
    <location>
        <begin position="1548"/>
        <end position="1600"/>
    </location>
</feature>
<sequence>MLDSIKAISSKDISVNLSKSMTAEMDESHEVAISEENYDADELTLLDLFYDDDFETLIDRLKNEKIENKDLLNTDEEGLNILTAAVVYGKTQIVELVLDKLDYKSLPNYSSEPIYYAVLYTQLEIIKILLDRITEIDLAKTDEDGMTLLHAAAGEEEASEILEILLNRGAQVDTKNNDGKTPLHTAAACGNFLGVKLLLKRGAFVNQPDNNGDTPMHDVASKCDNIDNALMIFDLLVMASADLNIKNKDGQDVLEVCCAEELRSCIEKDIQYRADFPLHTIARLDDEKPLLQWIHQANVGELFTGIKWYGKFQQGTDCSENYFFATLYATPAEKKFIKFRLFGSGSDEDGPFIVSGTWSATDVIQITLSYISGYDHTVDGKFDSATHLMVGTFVYGENGMGKFEFDIPLWPCVNCSEMIPIENALCLNCAPESLNEEITEEWIEEKQIKFKESLKYVDEEINKPDDHDRTAIMCAAIHVRPKILSILLPFVEQESLKNIDDTYKTALDHVVGRKLVCGGGIEEDFNNDILECIEILRKGYHIEINLSTIPEMTYPEKKHQFCHGDCQTSKKSLTYFAEKNDWVSIQVSLDSDQSDNTINELDENGKSILHYICENGKVRLFKLLSGKKNFYRDLLTKNNAYPLYLAAYKQKIDMINALLDAGADPSKLISPAHGNYFRVGKKQFILLEGEALRVLKDKVELMKNYPSYYIARVKNLAEAEKLKNDKESALHVAVRNKLPLDVLRKLIDENLFDIDDANKDEETPLIIAARMGSLDHVICLLLNYAAVDCKNKEGKTSLMCAAIAGHIDVVKALLDGLADIDVEDHNGKTVLNLLDECIAKHVNGKNDKEAAKRNEIKEMIVQEDLKRETSVEYRKNLTSSLIDVEVVDAFEGNSFAKAINCSPVLGRSFLNDCVLMDRHQLTFKHLDVVYGARVKGSALYSILNMKTDDEDLIFEAKKECLEHVVIRRIMEIKWELFGQRKYIESLLVYVLLLSTMTISSILFKDKVAQTKKNTLDFAVVFGTIVMIFTLTSFIVVQCLRPRILWHLARYGYDGSIAFEPKKIIPDLPSYKKRAKNRLLLLTIFLTIGFSTLAWEAIAHFNFDQYFMEFNNVVLALSSLYFILTEVHELVASGWDYFNDIINCTQSLMYVLILGFFVPMKMGLYGPSDLSIQVVSGGFITIFLWILFLQFLEVVPNASYLLPMISKLMRDVWNFFLFLAVFQVGITITYYQIFVNKDDDAFSSLSQSFYTTYFVLFGNFPTDSLDAFSNFVNEEDRSLTGEHFLYVFTVILMMFHAAAVTIILMNLLMASMNKTVDGGLERARTEALASYANAILRLEISNYSEEENIKLMYLVDDEKVQVLNPIFTQPIHKAKLNITPEQEEMIQKHLDSAASREQKTEVLKVQVLEAFDLINDGLKHIGHFTKIPIQDVLGVELYTVQEYRKALEEIFIQMKKCRDQLPILPTYKKIIKKLFMDLSKELHDYWEPENDTQDHARCVMLYQIVHKRTIYDTILSTHDIISNYFDAAILEATLEKKEEPKTSELLSLLEGMNKKNQEIQAKLDDIDKKYKDSQQEMMITQQQLLSKIEQLMTKLDDKKDSEE</sequence>
<dbReference type="STRING" id="74557.A0A1W0A100"/>
<feature type="repeat" description="ANK" evidence="3">
    <location>
        <begin position="178"/>
        <end position="210"/>
    </location>
</feature>
<evidence type="ECO:0000313" key="7">
    <source>
        <dbReference type="Proteomes" id="UP000243217"/>
    </source>
</evidence>
<feature type="transmembrane region" description="Helical" evidence="5">
    <location>
        <begin position="1283"/>
        <end position="1307"/>
    </location>
</feature>
<keyword evidence="5" id="KW-0472">Membrane</keyword>
<keyword evidence="2 3" id="KW-0040">ANK repeat</keyword>
<dbReference type="Pfam" id="PF12796">
    <property type="entry name" value="Ank_2"/>
    <property type="match status" value="4"/>
</dbReference>
<gene>
    <name evidence="6" type="ORF">THRCLA_03771</name>
</gene>
<reference evidence="6 7" key="1">
    <citation type="journal article" date="2014" name="Genome Biol. Evol.">
        <title>The secreted proteins of Achlya hypogyna and Thraustotheca clavata identify the ancestral oomycete secretome and reveal gene acquisitions by horizontal gene transfer.</title>
        <authorList>
            <person name="Misner I."/>
            <person name="Blouin N."/>
            <person name="Leonard G."/>
            <person name="Richards T.A."/>
            <person name="Lane C.E."/>
        </authorList>
    </citation>
    <scope>NUCLEOTIDE SEQUENCE [LARGE SCALE GENOMIC DNA]</scope>
    <source>
        <strain evidence="6 7">ATCC 34112</strain>
    </source>
</reference>
<feature type="transmembrane region" description="Helical" evidence="5">
    <location>
        <begin position="1146"/>
        <end position="1163"/>
    </location>
</feature>
<keyword evidence="1" id="KW-0677">Repeat</keyword>
<keyword evidence="7" id="KW-1185">Reference proteome</keyword>
<proteinExistence type="predicted"/>
<dbReference type="Pfam" id="PF00023">
    <property type="entry name" value="Ank"/>
    <property type="match status" value="1"/>
</dbReference>
<dbReference type="EMBL" id="JNBS01000712">
    <property type="protein sequence ID" value="OQS03944.1"/>
    <property type="molecule type" value="Genomic_DNA"/>
</dbReference>
<feature type="transmembrane region" description="Helical" evidence="5">
    <location>
        <begin position="1112"/>
        <end position="1134"/>
    </location>
</feature>
<feature type="repeat" description="ANK" evidence="3">
    <location>
        <begin position="638"/>
        <end position="664"/>
    </location>
</feature>
<feature type="transmembrane region" description="Helical" evidence="5">
    <location>
        <begin position="1169"/>
        <end position="1191"/>
    </location>
</feature>
<comment type="caution">
    <text evidence="6">The sequence shown here is derived from an EMBL/GenBank/DDBJ whole genome shotgun (WGS) entry which is preliminary data.</text>
</comment>
<dbReference type="Proteomes" id="UP000243217">
    <property type="component" value="Unassembled WGS sequence"/>
</dbReference>
<name>A0A1W0A100_9STRA</name>
<dbReference type="InterPro" id="IPR002110">
    <property type="entry name" value="Ankyrin_rpt"/>
</dbReference>
<evidence type="ECO:0008006" key="8">
    <source>
        <dbReference type="Google" id="ProtNLM"/>
    </source>
</evidence>
<feature type="transmembrane region" description="Helical" evidence="5">
    <location>
        <begin position="1211"/>
        <end position="1232"/>
    </location>
</feature>
<keyword evidence="5" id="KW-0812">Transmembrane</keyword>
<evidence type="ECO:0000256" key="2">
    <source>
        <dbReference type="ARBA" id="ARBA00023043"/>
    </source>
</evidence>